<dbReference type="InterPro" id="IPR000073">
    <property type="entry name" value="AB_hydrolase_1"/>
</dbReference>
<dbReference type="InterPro" id="IPR029058">
    <property type="entry name" value="AB_hydrolase_fold"/>
</dbReference>
<sequence>MFKSLLHALGFLLITTELAHSADAIGFRETDIDKDGARPLHISIWYPTEDGAKAEIIGENRAFFGVPGIRDAKPASTGRPLVVLSHGYGGSWRNLSWLAFDLVEQGYIVAAPDHPGTTTFNMDPAQAAKLWERPRDLSRVIDLLEGDPALAGTVDAGRIAAIGHSLGGWTVTALAGARFDTKWFEKDCLAQTSPRACALKDELGLNRLEIERDMKDPRVQAFVSLDLGLGRGFTPESLARLRVPSLVIAAGIDIGGLPPRLESGYLADHLPEMSSTYVEIPDAMHFSFMGLCKPGAAALIEKVEPGNGVACKDGGTRSREAIHREVAYLVSGFLTKAIPAE</sequence>
<keyword evidence="1" id="KW-0378">Hydrolase</keyword>
<dbReference type="SUPFAM" id="SSF53474">
    <property type="entry name" value="alpha/beta-Hydrolases"/>
    <property type="match status" value="1"/>
</dbReference>
<evidence type="ECO:0000256" key="1">
    <source>
        <dbReference type="ARBA" id="ARBA00022801"/>
    </source>
</evidence>
<evidence type="ECO:0000256" key="4">
    <source>
        <dbReference type="SAM" id="SignalP"/>
    </source>
</evidence>
<keyword evidence="6" id="KW-0449">Lipoprotein</keyword>
<dbReference type="PIRSF" id="PIRSF031982">
    <property type="entry name" value="UCP031982_abhydr"/>
    <property type="match status" value="1"/>
</dbReference>
<dbReference type="PANTHER" id="PTHR10272:SF0">
    <property type="entry name" value="PLATELET-ACTIVATING FACTOR ACETYLHYDROLASE"/>
    <property type="match status" value="1"/>
</dbReference>
<feature type="chain" id="PRO_5047426647" evidence="4">
    <location>
        <begin position="22"/>
        <end position="341"/>
    </location>
</feature>
<keyword evidence="7" id="KW-1185">Reference proteome</keyword>
<evidence type="ECO:0000313" key="6">
    <source>
        <dbReference type="EMBL" id="PDT20339.1"/>
    </source>
</evidence>
<proteinExistence type="predicted"/>
<feature type="signal peptide" evidence="4">
    <location>
        <begin position="1"/>
        <end position="21"/>
    </location>
</feature>
<evidence type="ECO:0000313" key="7">
    <source>
        <dbReference type="Proteomes" id="UP000219914"/>
    </source>
</evidence>
<dbReference type="Proteomes" id="UP000219914">
    <property type="component" value="Unassembled WGS sequence"/>
</dbReference>
<evidence type="ECO:0000256" key="3">
    <source>
        <dbReference type="ARBA" id="ARBA00023098"/>
    </source>
</evidence>
<dbReference type="EMBL" id="NWSY01000027">
    <property type="protein sequence ID" value="PDT20339.1"/>
    <property type="molecule type" value="Genomic_DNA"/>
</dbReference>
<keyword evidence="4" id="KW-0732">Signal</keyword>
<dbReference type="RefSeq" id="WP_097536925.1">
    <property type="nucleotide sequence ID" value="NZ_LODW01000056.1"/>
</dbReference>
<comment type="caution">
    <text evidence="6">The sequence shown here is derived from an EMBL/GenBank/DDBJ whole genome shotgun (WGS) entry which is preliminary data.</text>
</comment>
<dbReference type="Pfam" id="PF12697">
    <property type="entry name" value="Abhydrolase_6"/>
    <property type="match status" value="1"/>
</dbReference>
<reference evidence="6 7" key="1">
    <citation type="submission" date="2017-09" db="EMBL/GenBank/DDBJ databases">
        <title>Comparative genomics of rhizobia isolated from Phaseolus vulgaris in China.</title>
        <authorList>
            <person name="Tong W."/>
        </authorList>
    </citation>
    <scope>NUCLEOTIDE SEQUENCE [LARGE SCALE GENOMIC DNA]</scope>
    <source>
        <strain evidence="6 7">FH14</strain>
    </source>
</reference>
<name>A0ABX4JLI7_9HYPH</name>
<dbReference type="PANTHER" id="PTHR10272">
    <property type="entry name" value="PLATELET-ACTIVATING FACTOR ACETYLHYDROLASE"/>
    <property type="match status" value="1"/>
</dbReference>
<dbReference type="InterPro" id="IPR016986">
    <property type="entry name" value="UCP031982_abhydr"/>
</dbReference>
<organism evidence="6 7">
    <name type="scientific">Rhizobium hidalgonense</name>
    <dbReference type="NCBI Taxonomy" id="1538159"/>
    <lineage>
        <taxon>Bacteria</taxon>
        <taxon>Pseudomonadati</taxon>
        <taxon>Pseudomonadota</taxon>
        <taxon>Alphaproteobacteria</taxon>
        <taxon>Hyphomicrobiales</taxon>
        <taxon>Rhizobiaceae</taxon>
        <taxon>Rhizobium/Agrobacterium group</taxon>
        <taxon>Rhizobium</taxon>
    </lineage>
</organism>
<feature type="domain" description="AB hydrolase-1" evidence="5">
    <location>
        <begin position="82"/>
        <end position="187"/>
    </location>
</feature>
<evidence type="ECO:0000256" key="2">
    <source>
        <dbReference type="ARBA" id="ARBA00022963"/>
    </source>
</evidence>
<gene>
    <name evidence="6" type="ORF">CO674_28220</name>
</gene>
<dbReference type="Gene3D" id="3.40.50.1820">
    <property type="entry name" value="alpha/beta hydrolase"/>
    <property type="match status" value="1"/>
</dbReference>
<accession>A0ABX4JLI7</accession>
<keyword evidence="2" id="KW-0442">Lipid degradation</keyword>
<evidence type="ECO:0000259" key="5">
    <source>
        <dbReference type="Pfam" id="PF12697"/>
    </source>
</evidence>
<keyword evidence="3" id="KW-0443">Lipid metabolism</keyword>
<protein>
    <submittedName>
        <fullName evidence="6">Lipoprotein signal peptide</fullName>
    </submittedName>
</protein>